<dbReference type="VEuPathDB" id="FungiDB:sr10510"/>
<dbReference type="GO" id="GO:0004045">
    <property type="term" value="F:peptidyl-tRNA hydrolase activity"/>
    <property type="evidence" value="ECO:0007669"/>
    <property type="project" value="UniProtKB-EC"/>
</dbReference>
<evidence type="ECO:0000256" key="2">
    <source>
        <dbReference type="ARBA" id="ARBA00022801"/>
    </source>
</evidence>
<evidence type="ECO:0000313" key="6">
    <source>
        <dbReference type="Proteomes" id="UP000008867"/>
    </source>
</evidence>
<proteinExistence type="predicted"/>
<evidence type="ECO:0000256" key="3">
    <source>
        <dbReference type="ARBA" id="ARBA00048707"/>
    </source>
</evidence>
<dbReference type="InterPro" id="IPR002833">
    <property type="entry name" value="PTH2"/>
</dbReference>
<protein>
    <recommendedName>
        <fullName evidence="1">peptidyl-tRNA hydrolase</fullName>
        <ecNumber evidence="1">3.1.1.29</ecNumber>
    </recommendedName>
</protein>
<keyword evidence="2" id="KW-0378">Hydrolase</keyword>
<dbReference type="HOGENOM" id="CLU_119261_1_0_1"/>
<dbReference type="InterPro" id="IPR042237">
    <property type="entry name" value="PTRHD1"/>
</dbReference>
<name>E6ZU63_SPORE</name>
<evidence type="ECO:0000256" key="4">
    <source>
        <dbReference type="SAM" id="MobiDB-lite"/>
    </source>
</evidence>
<comment type="catalytic activity">
    <reaction evidence="3">
        <text>an N-acyl-L-alpha-aminoacyl-tRNA + H2O = an N-acyl-L-amino acid + a tRNA + H(+)</text>
        <dbReference type="Rhea" id="RHEA:54448"/>
        <dbReference type="Rhea" id="RHEA-COMP:10123"/>
        <dbReference type="Rhea" id="RHEA-COMP:13883"/>
        <dbReference type="ChEBI" id="CHEBI:15377"/>
        <dbReference type="ChEBI" id="CHEBI:15378"/>
        <dbReference type="ChEBI" id="CHEBI:59874"/>
        <dbReference type="ChEBI" id="CHEBI:78442"/>
        <dbReference type="ChEBI" id="CHEBI:138191"/>
        <dbReference type="EC" id="3.1.1.29"/>
    </reaction>
</comment>
<dbReference type="EMBL" id="FQ311441">
    <property type="protein sequence ID" value="CBQ70770.1"/>
    <property type="molecule type" value="Genomic_DNA"/>
</dbReference>
<accession>E6ZU63</accession>
<dbReference type="Gene3D" id="3.40.1490.10">
    <property type="entry name" value="Bit1"/>
    <property type="match status" value="1"/>
</dbReference>
<dbReference type="PANTHER" id="PTHR46194">
    <property type="entry name" value="PEPTIDYL-TRNA HYDROLASE PTRHD1-RELATED"/>
    <property type="match status" value="1"/>
</dbReference>
<dbReference type="EC" id="3.1.1.29" evidence="1"/>
<evidence type="ECO:0000256" key="1">
    <source>
        <dbReference type="ARBA" id="ARBA00013260"/>
    </source>
</evidence>
<organism evidence="5 6">
    <name type="scientific">Sporisorium reilianum (strain SRZ2)</name>
    <name type="common">Maize head smut fungus</name>
    <dbReference type="NCBI Taxonomy" id="999809"/>
    <lineage>
        <taxon>Eukaryota</taxon>
        <taxon>Fungi</taxon>
        <taxon>Dikarya</taxon>
        <taxon>Basidiomycota</taxon>
        <taxon>Ustilaginomycotina</taxon>
        <taxon>Ustilaginomycetes</taxon>
        <taxon>Ustilaginales</taxon>
        <taxon>Ustilaginaceae</taxon>
        <taxon>Sporisorium</taxon>
    </lineage>
</organism>
<dbReference type="SUPFAM" id="SSF102462">
    <property type="entry name" value="Peptidyl-tRNA hydrolase II"/>
    <property type="match status" value="1"/>
</dbReference>
<dbReference type="AlphaFoldDB" id="E6ZU63"/>
<feature type="region of interest" description="Disordered" evidence="4">
    <location>
        <begin position="1"/>
        <end position="24"/>
    </location>
</feature>
<dbReference type="InterPro" id="IPR023476">
    <property type="entry name" value="Pep_tRNA_hydro_II_dom_sf"/>
</dbReference>
<dbReference type="Proteomes" id="UP000008867">
    <property type="component" value="Chromosome 2"/>
</dbReference>
<reference evidence="5 6" key="1">
    <citation type="journal article" date="2010" name="Science">
        <title>Pathogenicity determinants in smut fungi revealed by genome comparison.</title>
        <authorList>
            <person name="Schirawski J."/>
            <person name="Mannhaupt G."/>
            <person name="Muench K."/>
            <person name="Brefort T."/>
            <person name="Schipper K."/>
            <person name="Doehlemann G."/>
            <person name="Di Stasio M."/>
            <person name="Roessel N."/>
            <person name="Mendoza-Mendoza A."/>
            <person name="Pester D."/>
            <person name="Mueller O."/>
            <person name="Winterberg B."/>
            <person name="Meyer E."/>
            <person name="Ghareeb H."/>
            <person name="Wollenberg T."/>
            <person name="Muensterkoetter M."/>
            <person name="Wong P."/>
            <person name="Walter M."/>
            <person name="Stukenbrock E."/>
            <person name="Gueldener U."/>
            <person name="Kahmann R."/>
        </authorList>
    </citation>
    <scope>NUCLEOTIDE SEQUENCE [LARGE SCALE GENOMIC DNA]</scope>
    <source>
        <strain evidence="6">SRZ2</strain>
    </source>
</reference>
<gene>
    <name evidence="5" type="ORF">sr10510</name>
</gene>
<sequence length="161" mass="17183">MSTTQPPAAPAAAASTPSPTEPTPLAMQLIIDGSSTLNWPKGPWMAQSAHAAISAIQISLSSPLTQHYVSAAHLGSMHKVVLQTPATGKAQMDLHQLAARLSEARKVYEEAVSAGKEEEEFPQHYLWVEQPEGVATCLAIAPNRKPAALKKILRACTLVRD</sequence>
<dbReference type="Pfam" id="PF01981">
    <property type="entry name" value="PTH2"/>
    <property type="match status" value="1"/>
</dbReference>
<evidence type="ECO:0000313" key="5">
    <source>
        <dbReference type="EMBL" id="CBQ70770.1"/>
    </source>
</evidence>
<dbReference type="PANTHER" id="PTHR46194:SF1">
    <property type="entry name" value="PEPTIDYL-TRNA HYDROLASE PTRHD1-RELATED"/>
    <property type="match status" value="1"/>
</dbReference>
<keyword evidence="6" id="KW-1185">Reference proteome</keyword>
<dbReference type="eggNOG" id="KOG3305">
    <property type="taxonomic scope" value="Eukaryota"/>
</dbReference>
<dbReference type="OrthoDB" id="201213at2759"/>